<dbReference type="InterPro" id="IPR000653">
    <property type="entry name" value="DegT/StrS_aminotransferase"/>
</dbReference>
<sequence>MEEEWIALTDPDISTHELAAVTKVLKSSRLSAGPVVEQFEDAFAESLGRCYGIAVASGTIGLMVSLRALGIGAGDEVIASAYSWHQIAHAIVLVGATPVFADIDYWSGTLSAEKAAAKITPKTRAIVVGNTNGHPAAWEPFRALANEHGLKLIEDSTEAIGSRYKGKVVGTFGDLAIFDFSQPSALCCGEGAMIVTDDHDLASELRYHRSRGLDERFSIAIASRVPYQAAMSDMTAALGLAQLDRLDEILARRKRVEGYYEEHILAFEGIKPSYVAPDVDEVHWMSFVVHLGTRFTRSGRNQIVDDLATEQVEVLAYCNPLHLQYFYGTLGHKKGDLFVTEKVADRSLALPFHAHLDSDTVHFIVTTTKDSSINVGAGAAIY</sequence>
<reference evidence="3" key="1">
    <citation type="submission" date="2019-11" db="EMBL/GenBank/DDBJ databases">
        <title>Isolation and characterization of a novel species in the genus Sulfuriferula.</title>
        <authorList>
            <person name="Mochizuki J."/>
            <person name="Kojima H."/>
            <person name="Fukui M."/>
        </authorList>
    </citation>
    <scope>NUCLEOTIDE SEQUENCE [LARGE SCALE GENOMIC DNA]</scope>
    <source>
        <strain evidence="3">SGTM</strain>
    </source>
</reference>
<dbReference type="PIRSF" id="PIRSF000390">
    <property type="entry name" value="PLP_StrS"/>
    <property type="match status" value="1"/>
</dbReference>
<dbReference type="InterPro" id="IPR015422">
    <property type="entry name" value="PyrdxlP-dep_Trfase_small"/>
</dbReference>
<proteinExistence type="inferred from homology"/>
<dbReference type="GO" id="GO:0000271">
    <property type="term" value="P:polysaccharide biosynthetic process"/>
    <property type="evidence" value="ECO:0007669"/>
    <property type="project" value="TreeGrafter"/>
</dbReference>
<keyword evidence="1" id="KW-0663">Pyridoxal phosphate</keyword>
<dbReference type="AlphaFoldDB" id="A0A809RD29"/>
<comment type="similarity">
    <text evidence="1">Belongs to the DegT/DnrJ/EryC1 family.</text>
</comment>
<dbReference type="RefSeq" id="WP_162083687.1">
    <property type="nucleotide sequence ID" value="NZ_AP021881.1"/>
</dbReference>
<evidence type="ECO:0000256" key="1">
    <source>
        <dbReference type="RuleBase" id="RU004508"/>
    </source>
</evidence>
<dbReference type="KEGG" id="sniv:SFSGTM_03770"/>
<dbReference type="InterPro" id="IPR015421">
    <property type="entry name" value="PyrdxlP-dep_Trfase_major"/>
</dbReference>
<dbReference type="GO" id="GO:0008483">
    <property type="term" value="F:transaminase activity"/>
    <property type="evidence" value="ECO:0007669"/>
    <property type="project" value="TreeGrafter"/>
</dbReference>
<name>A0A809RD29_9PROT</name>
<organism evidence="2 3">
    <name type="scientific">Sulfuriferula nivalis</name>
    <dbReference type="NCBI Taxonomy" id="2675298"/>
    <lineage>
        <taxon>Bacteria</taxon>
        <taxon>Pseudomonadati</taxon>
        <taxon>Pseudomonadota</taxon>
        <taxon>Betaproteobacteria</taxon>
        <taxon>Nitrosomonadales</taxon>
        <taxon>Sulfuricellaceae</taxon>
        <taxon>Sulfuriferula</taxon>
    </lineage>
</organism>
<dbReference type="GO" id="GO:0030170">
    <property type="term" value="F:pyridoxal phosphate binding"/>
    <property type="evidence" value="ECO:0007669"/>
    <property type="project" value="TreeGrafter"/>
</dbReference>
<dbReference type="InterPro" id="IPR015424">
    <property type="entry name" value="PyrdxlP-dep_Trfase"/>
</dbReference>
<dbReference type="Proteomes" id="UP000463939">
    <property type="component" value="Chromosome"/>
</dbReference>
<protein>
    <submittedName>
        <fullName evidence="2">Polysaccharide biosynthesis protein</fullName>
    </submittedName>
</protein>
<dbReference type="PANTHER" id="PTHR30244">
    <property type="entry name" value="TRANSAMINASE"/>
    <property type="match status" value="1"/>
</dbReference>
<accession>A0A809RD29</accession>
<dbReference type="Gene3D" id="3.90.1150.10">
    <property type="entry name" value="Aspartate Aminotransferase, domain 1"/>
    <property type="match status" value="1"/>
</dbReference>
<dbReference type="Gene3D" id="3.40.640.10">
    <property type="entry name" value="Type I PLP-dependent aspartate aminotransferase-like (Major domain)"/>
    <property type="match status" value="1"/>
</dbReference>
<gene>
    <name evidence="2" type="ORF">SFSGTM_03770</name>
</gene>
<dbReference type="Pfam" id="PF01041">
    <property type="entry name" value="DegT_DnrJ_EryC1"/>
    <property type="match status" value="1"/>
</dbReference>
<evidence type="ECO:0000313" key="2">
    <source>
        <dbReference type="EMBL" id="BBO99668.1"/>
    </source>
</evidence>
<dbReference type="PANTHER" id="PTHR30244:SF39">
    <property type="entry name" value="BLR3650 PROTEIN"/>
    <property type="match status" value="1"/>
</dbReference>
<dbReference type="SUPFAM" id="SSF53383">
    <property type="entry name" value="PLP-dependent transferases"/>
    <property type="match status" value="1"/>
</dbReference>
<dbReference type="CDD" id="cd00616">
    <property type="entry name" value="AHBA_syn"/>
    <property type="match status" value="1"/>
</dbReference>
<keyword evidence="3" id="KW-1185">Reference proteome</keyword>
<evidence type="ECO:0000313" key="3">
    <source>
        <dbReference type="Proteomes" id="UP000463939"/>
    </source>
</evidence>
<dbReference type="EMBL" id="AP021881">
    <property type="protein sequence ID" value="BBO99668.1"/>
    <property type="molecule type" value="Genomic_DNA"/>
</dbReference>